<dbReference type="Proteomes" id="UP001457282">
    <property type="component" value="Unassembled WGS sequence"/>
</dbReference>
<keyword evidence="6 7" id="KW-0408">Iron</keyword>
<dbReference type="PROSITE" id="PS00086">
    <property type="entry name" value="CYTOCHROME_P450"/>
    <property type="match status" value="1"/>
</dbReference>
<keyword evidence="8" id="KW-0503">Monooxygenase</keyword>
<dbReference type="InterPro" id="IPR001128">
    <property type="entry name" value="Cyt_P450"/>
</dbReference>
<keyword evidence="3" id="KW-0812">Transmembrane</keyword>
<dbReference type="InterPro" id="IPR002401">
    <property type="entry name" value="Cyt_P450_E_grp-I"/>
</dbReference>
<evidence type="ECO:0000256" key="6">
    <source>
        <dbReference type="ARBA" id="ARBA00023004"/>
    </source>
</evidence>
<sequence>MRLVPPLQGTFRVKVVTDFTYEDYTTLKGWKIGVYWSSSSTNKISVHFPAPEEFDPSRFENGKAAPAYSNIPFGSGPRICPGNEYARLQLMCFLHHVVTRCNWEVQMRLCLVHLHRVCCMLSEKHKVEC</sequence>
<keyword evidence="8" id="KW-0560">Oxidoreductase</keyword>
<keyword evidence="7 8" id="KW-0349">Heme</keyword>
<evidence type="ECO:0000256" key="5">
    <source>
        <dbReference type="ARBA" id="ARBA00022989"/>
    </source>
</evidence>
<keyword evidence="10" id="KW-1185">Reference proteome</keyword>
<proteinExistence type="inferred from homology"/>
<dbReference type="GO" id="GO:0020037">
    <property type="term" value="F:heme binding"/>
    <property type="evidence" value="ECO:0007669"/>
    <property type="project" value="InterPro"/>
</dbReference>
<accession>A0AAW1XE15</accession>
<dbReference type="AlphaFoldDB" id="A0AAW1XE15"/>
<dbReference type="GO" id="GO:0016125">
    <property type="term" value="P:sterol metabolic process"/>
    <property type="evidence" value="ECO:0007669"/>
    <property type="project" value="TreeGrafter"/>
</dbReference>
<name>A0AAW1XE15_RUBAR</name>
<evidence type="ECO:0000313" key="9">
    <source>
        <dbReference type="EMBL" id="KAK9934645.1"/>
    </source>
</evidence>
<keyword evidence="5" id="KW-1133">Transmembrane helix</keyword>
<evidence type="ECO:0000313" key="10">
    <source>
        <dbReference type="Proteomes" id="UP001457282"/>
    </source>
</evidence>
<comment type="cofactor">
    <cofactor evidence="7">
        <name>heme</name>
        <dbReference type="ChEBI" id="CHEBI:30413"/>
    </cofactor>
</comment>
<protein>
    <recommendedName>
        <fullName evidence="11">Cytochrome P450</fullName>
    </recommendedName>
</protein>
<dbReference type="Pfam" id="PF00067">
    <property type="entry name" value="p450"/>
    <property type="match status" value="1"/>
</dbReference>
<gene>
    <name evidence="9" type="ORF">M0R45_021781</name>
</gene>
<evidence type="ECO:0000256" key="2">
    <source>
        <dbReference type="ARBA" id="ARBA00010617"/>
    </source>
</evidence>
<reference evidence="9 10" key="1">
    <citation type="journal article" date="2023" name="G3 (Bethesda)">
        <title>A chromosome-length genome assembly and annotation of blackberry (Rubus argutus, cv. 'Hillquist').</title>
        <authorList>
            <person name="Bruna T."/>
            <person name="Aryal R."/>
            <person name="Dudchenko O."/>
            <person name="Sargent D.J."/>
            <person name="Mead D."/>
            <person name="Buti M."/>
            <person name="Cavallini A."/>
            <person name="Hytonen T."/>
            <person name="Andres J."/>
            <person name="Pham M."/>
            <person name="Weisz D."/>
            <person name="Mascagni F."/>
            <person name="Usai G."/>
            <person name="Natali L."/>
            <person name="Bassil N."/>
            <person name="Fernandez G.E."/>
            <person name="Lomsadze A."/>
            <person name="Armour M."/>
            <person name="Olukolu B."/>
            <person name="Poorten T."/>
            <person name="Britton C."/>
            <person name="Davik J."/>
            <person name="Ashrafi H."/>
            <person name="Aiden E.L."/>
            <person name="Borodovsky M."/>
            <person name="Worthington M."/>
        </authorList>
    </citation>
    <scope>NUCLEOTIDE SEQUENCE [LARGE SCALE GENOMIC DNA]</scope>
    <source>
        <strain evidence="9">PI 553951</strain>
    </source>
</reference>
<comment type="caution">
    <text evidence="9">The sequence shown here is derived from an EMBL/GenBank/DDBJ whole genome shotgun (WGS) entry which is preliminary data.</text>
</comment>
<feature type="binding site" description="axial binding residue" evidence="7">
    <location>
        <position position="80"/>
    </location>
    <ligand>
        <name>heme</name>
        <dbReference type="ChEBI" id="CHEBI:30413"/>
    </ligand>
    <ligandPart>
        <name>Fe</name>
        <dbReference type="ChEBI" id="CHEBI:18248"/>
    </ligandPart>
</feature>
<dbReference type="GO" id="GO:0016705">
    <property type="term" value="F:oxidoreductase activity, acting on paired donors, with incorporation or reduction of molecular oxygen"/>
    <property type="evidence" value="ECO:0007669"/>
    <property type="project" value="InterPro"/>
</dbReference>
<dbReference type="Gene3D" id="1.10.630.10">
    <property type="entry name" value="Cytochrome P450"/>
    <property type="match status" value="1"/>
</dbReference>
<dbReference type="GO" id="GO:0004497">
    <property type="term" value="F:monooxygenase activity"/>
    <property type="evidence" value="ECO:0007669"/>
    <property type="project" value="UniProtKB-KW"/>
</dbReference>
<keyword evidence="5" id="KW-0472">Membrane</keyword>
<dbReference type="EMBL" id="JBEDUW010000004">
    <property type="protein sequence ID" value="KAK9934645.1"/>
    <property type="molecule type" value="Genomic_DNA"/>
</dbReference>
<organism evidence="9 10">
    <name type="scientific">Rubus argutus</name>
    <name type="common">Southern blackberry</name>
    <dbReference type="NCBI Taxonomy" id="59490"/>
    <lineage>
        <taxon>Eukaryota</taxon>
        <taxon>Viridiplantae</taxon>
        <taxon>Streptophyta</taxon>
        <taxon>Embryophyta</taxon>
        <taxon>Tracheophyta</taxon>
        <taxon>Spermatophyta</taxon>
        <taxon>Magnoliopsida</taxon>
        <taxon>eudicotyledons</taxon>
        <taxon>Gunneridae</taxon>
        <taxon>Pentapetalae</taxon>
        <taxon>rosids</taxon>
        <taxon>fabids</taxon>
        <taxon>Rosales</taxon>
        <taxon>Rosaceae</taxon>
        <taxon>Rosoideae</taxon>
        <taxon>Rosoideae incertae sedis</taxon>
        <taxon>Rubus</taxon>
    </lineage>
</organism>
<evidence type="ECO:0000256" key="1">
    <source>
        <dbReference type="ARBA" id="ARBA00004167"/>
    </source>
</evidence>
<dbReference type="PANTHER" id="PTHR24286:SF88">
    <property type="entry name" value="BETA-AMYRIN 28-OXIDASE-LIKE"/>
    <property type="match status" value="1"/>
</dbReference>
<dbReference type="GO" id="GO:0016020">
    <property type="term" value="C:membrane"/>
    <property type="evidence" value="ECO:0007669"/>
    <property type="project" value="UniProtKB-SubCell"/>
</dbReference>
<comment type="subcellular location">
    <subcellularLocation>
        <location evidence="1">Membrane</location>
        <topology evidence="1">Single-pass membrane protein</topology>
    </subcellularLocation>
</comment>
<dbReference type="InterPro" id="IPR017972">
    <property type="entry name" value="Cyt_P450_CS"/>
</dbReference>
<evidence type="ECO:0000256" key="8">
    <source>
        <dbReference type="RuleBase" id="RU000461"/>
    </source>
</evidence>
<evidence type="ECO:0000256" key="7">
    <source>
        <dbReference type="PIRSR" id="PIRSR602401-1"/>
    </source>
</evidence>
<evidence type="ECO:0000256" key="3">
    <source>
        <dbReference type="ARBA" id="ARBA00022692"/>
    </source>
</evidence>
<dbReference type="InterPro" id="IPR036396">
    <property type="entry name" value="Cyt_P450_sf"/>
</dbReference>
<dbReference type="PANTHER" id="PTHR24286">
    <property type="entry name" value="CYTOCHROME P450 26"/>
    <property type="match status" value="1"/>
</dbReference>
<dbReference type="GO" id="GO:0005506">
    <property type="term" value="F:iron ion binding"/>
    <property type="evidence" value="ECO:0007669"/>
    <property type="project" value="InterPro"/>
</dbReference>
<evidence type="ECO:0008006" key="11">
    <source>
        <dbReference type="Google" id="ProtNLM"/>
    </source>
</evidence>
<comment type="similarity">
    <text evidence="2 8">Belongs to the cytochrome P450 family.</text>
</comment>
<evidence type="ECO:0000256" key="4">
    <source>
        <dbReference type="ARBA" id="ARBA00022723"/>
    </source>
</evidence>
<dbReference type="PRINTS" id="PR00463">
    <property type="entry name" value="EP450I"/>
</dbReference>
<keyword evidence="4 7" id="KW-0479">Metal-binding</keyword>
<dbReference type="SUPFAM" id="SSF48264">
    <property type="entry name" value="Cytochrome P450"/>
    <property type="match status" value="1"/>
</dbReference>